<dbReference type="GO" id="GO:0000155">
    <property type="term" value="F:phosphorelay sensor kinase activity"/>
    <property type="evidence" value="ECO:0007669"/>
    <property type="project" value="InterPro"/>
</dbReference>
<evidence type="ECO:0000256" key="3">
    <source>
        <dbReference type="ARBA" id="ARBA00022553"/>
    </source>
</evidence>
<accession>A0A3P1SFV1</accession>
<proteinExistence type="predicted"/>
<organism evidence="12 13">
    <name type="scientific">Schaalia canis</name>
    <dbReference type="NCBI Taxonomy" id="100469"/>
    <lineage>
        <taxon>Bacteria</taxon>
        <taxon>Bacillati</taxon>
        <taxon>Actinomycetota</taxon>
        <taxon>Actinomycetes</taxon>
        <taxon>Actinomycetales</taxon>
        <taxon>Actinomycetaceae</taxon>
        <taxon>Schaalia</taxon>
    </lineage>
</organism>
<dbReference type="Proteomes" id="UP000280444">
    <property type="component" value="Unassembled WGS sequence"/>
</dbReference>
<keyword evidence="10" id="KW-0472">Membrane</keyword>
<gene>
    <name evidence="12" type="ORF">EII11_03085</name>
</gene>
<dbReference type="AlphaFoldDB" id="A0A3P1SFV1"/>
<evidence type="ECO:0000256" key="10">
    <source>
        <dbReference type="SAM" id="Phobius"/>
    </source>
</evidence>
<dbReference type="InterPro" id="IPR036890">
    <property type="entry name" value="HATPase_C_sf"/>
</dbReference>
<dbReference type="InterPro" id="IPR050482">
    <property type="entry name" value="Sensor_HK_TwoCompSys"/>
</dbReference>
<protein>
    <recommendedName>
        <fullName evidence="2">histidine kinase</fullName>
        <ecNumber evidence="2">2.7.13.3</ecNumber>
    </recommendedName>
</protein>
<feature type="compositionally biased region" description="Polar residues" evidence="9">
    <location>
        <begin position="1"/>
        <end position="22"/>
    </location>
</feature>
<feature type="transmembrane region" description="Helical" evidence="10">
    <location>
        <begin position="79"/>
        <end position="99"/>
    </location>
</feature>
<dbReference type="PANTHER" id="PTHR24421:SF10">
    <property type="entry name" value="NITRATE_NITRITE SENSOR PROTEIN NARQ"/>
    <property type="match status" value="1"/>
</dbReference>
<evidence type="ECO:0000313" key="12">
    <source>
        <dbReference type="EMBL" id="RRC95859.1"/>
    </source>
</evidence>
<dbReference type="Gene3D" id="1.20.5.1930">
    <property type="match status" value="1"/>
</dbReference>
<feature type="domain" description="Signal transduction histidine kinase subgroup 3 dimerisation and phosphoacceptor" evidence="11">
    <location>
        <begin position="122"/>
        <end position="194"/>
    </location>
</feature>
<feature type="region of interest" description="Disordered" evidence="9">
    <location>
        <begin position="1"/>
        <end position="37"/>
    </location>
</feature>
<dbReference type="GO" id="GO:0046983">
    <property type="term" value="F:protein dimerization activity"/>
    <property type="evidence" value="ECO:0007669"/>
    <property type="project" value="InterPro"/>
</dbReference>
<dbReference type="GO" id="GO:0016020">
    <property type="term" value="C:membrane"/>
    <property type="evidence" value="ECO:0007669"/>
    <property type="project" value="InterPro"/>
</dbReference>
<keyword evidence="8" id="KW-0902">Two-component regulatory system</keyword>
<keyword evidence="3" id="KW-0597">Phosphoprotein</keyword>
<evidence type="ECO:0000256" key="4">
    <source>
        <dbReference type="ARBA" id="ARBA00022679"/>
    </source>
</evidence>
<evidence type="ECO:0000256" key="6">
    <source>
        <dbReference type="ARBA" id="ARBA00022777"/>
    </source>
</evidence>
<dbReference type="SUPFAM" id="SSF55874">
    <property type="entry name" value="ATPase domain of HSP90 chaperone/DNA topoisomerase II/histidine kinase"/>
    <property type="match status" value="1"/>
</dbReference>
<evidence type="ECO:0000256" key="1">
    <source>
        <dbReference type="ARBA" id="ARBA00000085"/>
    </source>
</evidence>
<evidence type="ECO:0000256" key="9">
    <source>
        <dbReference type="SAM" id="MobiDB-lite"/>
    </source>
</evidence>
<keyword evidence="6" id="KW-0418">Kinase</keyword>
<sequence length="398" mass="41478">MSTTDPLTGAVSSSFASATPDGTASRAVPADPVSSVSSVSSGLAVEPRSWRSQRSTYLTLGLCLSTVFMVMGIEGVSSWVVWGIRLGVLALIVVTIWSVRSDRRAHRRELQALMVHRAIAEERLRLAQNLHDIISDGLGTISVRATVAHRLSGREGPALDRLEQARLALDDISVTSRQTVDQLRKMLEILHTPPTLTPPVSEPSTPAPGTPPPLAPHASAAIPPARDVAAIIDGARRSGLVLDIDDPSGYLALTDSVSPALMGRDEATSPITHGGSAPSARILPAPLVEALHCGLQNAARHAGPTRVTVAISVGEGVNEGEAELLLYVRDEGPADGWVPSPGAGVALHHLAHTCETAGGSMRAGPTPTGGFLLTAAVPLPILQHAPHPSNASDETTDD</sequence>
<name>A0A3P1SFV1_9ACTO</name>
<feature type="compositionally biased region" description="Pro residues" evidence="9">
    <location>
        <begin position="195"/>
        <end position="215"/>
    </location>
</feature>
<keyword evidence="5" id="KW-0547">Nucleotide-binding</keyword>
<evidence type="ECO:0000256" key="8">
    <source>
        <dbReference type="ARBA" id="ARBA00023012"/>
    </source>
</evidence>
<evidence type="ECO:0000256" key="7">
    <source>
        <dbReference type="ARBA" id="ARBA00022840"/>
    </source>
</evidence>
<dbReference type="EMBL" id="RQZF01000002">
    <property type="protein sequence ID" value="RRC95859.1"/>
    <property type="molecule type" value="Genomic_DNA"/>
</dbReference>
<evidence type="ECO:0000256" key="5">
    <source>
        <dbReference type="ARBA" id="ARBA00022741"/>
    </source>
</evidence>
<keyword evidence="13" id="KW-1185">Reference proteome</keyword>
<dbReference type="Pfam" id="PF07730">
    <property type="entry name" value="HisKA_3"/>
    <property type="match status" value="1"/>
</dbReference>
<keyword evidence="4" id="KW-0808">Transferase</keyword>
<evidence type="ECO:0000259" key="11">
    <source>
        <dbReference type="Pfam" id="PF07730"/>
    </source>
</evidence>
<evidence type="ECO:0000256" key="2">
    <source>
        <dbReference type="ARBA" id="ARBA00012438"/>
    </source>
</evidence>
<comment type="caution">
    <text evidence="12">The sequence shown here is derived from an EMBL/GenBank/DDBJ whole genome shotgun (WGS) entry which is preliminary data.</text>
</comment>
<feature type="transmembrane region" description="Helical" evidence="10">
    <location>
        <begin position="56"/>
        <end position="73"/>
    </location>
</feature>
<reference evidence="12 13" key="1">
    <citation type="submission" date="2018-11" db="EMBL/GenBank/DDBJ databases">
        <title>Genomes From Bacteria Associated with the Canine Oral Cavity: a Test Case for Automated Genome-Based Taxonomic Assignment.</title>
        <authorList>
            <person name="Coil D.A."/>
            <person name="Jospin G."/>
            <person name="Darling A.E."/>
            <person name="Wallis C."/>
            <person name="Davis I.J."/>
            <person name="Harris S."/>
            <person name="Eisen J.A."/>
            <person name="Holcombe L.J."/>
            <person name="O'Flynn C."/>
        </authorList>
    </citation>
    <scope>NUCLEOTIDE SEQUENCE [LARGE SCALE GENOMIC DNA]</scope>
    <source>
        <strain evidence="12 13">OH770</strain>
    </source>
</reference>
<dbReference type="EC" id="2.7.13.3" evidence="2"/>
<dbReference type="Gene3D" id="3.30.565.10">
    <property type="entry name" value="Histidine kinase-like ATPase, C-terminal domain"/>
    <property type="match status" value="1"/>
</dbReference>
<comment type="catalytic activity">
    <reaction evidence="1">
        <text>ATP + protein L-histidine = ADP + protein N-phospho-L-histidine.</text>
        <dbReference type="EC" id="2.7.13.3"/>
    </reaction>
</comment>
<evidence type="ECO:0000313" key="13">
    <source>
        <dbReference type="Proteomes" id="UP000280444"/>
    </source>
</evidence>
<keyword evidence="10" id="KW-1133">Transmembrane helix</keyword>
<dbReference type="InterPro" id="IPR011712">
    <property type="entry name" value="Sig_transdc_His_kin_sub3_dim/P"/>
</dbReference>
<dbReference type="RefSeq" id="WP_124868515.1">
    <property type="nucleotide sequence ID" value="NZ_RQZF01000002.1"/>
</dbReference>
<feature type="region of interest" description="Disordered" evidence="9">
    <location>
        <begin position="193"/>
        <end position="216"/>
    </location>
</feature>
<dbReference type="OrthoDB" id="227596at2"/>
<dbReference type="PANTHER" id="PTHR24421">
    <property type="entry name" value="NITRATE/NITRITE SENSOR PROTEIN NARX-RELATED"/>
    <property type="match status" value="1"/>
</dbReference>
<keyword evidence="7" id="KW-0067">ATP-binding</keyword>
<dbReference type="GO" id="GO:0005524">
    <property type="term" value="F:ATP binding"/>
    <property type="evidence" value="ECO:0007669"/>
    <property type="project" value="UniProtKB-KW"/>
</dbReference>
<keyword evidence="10" id="KW-0812">Transmembrane</keyword>